<dbReference type="InterPro" id="IPR001789">
    <property type="entry name" value="Sig_transdc_resp-reg_receiver"/>
</dbReference>
<keyword evidence="4" id="KW-1185">Reference proteome</keyword>
<dbReference type="GO" id="GO:0005783">
    <property type="term" value="C:endoplasmic reticulum"/>
    <property type="evidence" value="ECO:0007669"/>
    <property type="project" value="TreeGrafter"/>
</dbReference>
<sequence>MRSINSEVRSSVASGLRGFECLTVIGPTGYSFQVIILVLNMPDLDSFEVTTRIRKFRSRIWPMIVVLTSSTEDLWDRCMQIGINGVIRKPVLLQGIASELRRILMQENEIL</sequence>
<dbReference type="STRING" id="3871.A0A4P1R5R0"/>
<name>A0A4P1R5R0_LUPAN</name>
<protein>
    <recommendedName>
        <fullName evidence="2">Response regulatory domain-containing protein</fullName>
    </recommendedName>
</protein>
<dbReference type="InterPro" id="IPR011006">
    <property type="entry name" value="CheY-like_superfamily"/>
</dbReference>
<dbReference type="PANTHER" id="PTHR24423:SF633">
    <property type="entry name" value="ETHYLENE RECEPTOR 2"/>
    <property type="match status" value="1"/>
</dbReference>
<dbReference type="PROSITE" id="PS50110">
    <property type="entry name" value="RESPONSE_REGULATORY"/>
    <property type="match status" value="1"/>
</dbReference>
<dbReference type="Gene3D" id="3.40.50.2300">
    <property type="match status" value="1"/>
</dbReference>
<evidence type="ECO:0000313" key="3">
    <source>
        <dbReference type="EMBL" id="OIW01781.1"/>
    </source>
</evidence>
<feature type="domain" description="Response regulatory" evidence="2">
    <location>
        <begin position="1"/>
        <end position="104"/>
    </location>
</feature>
<dbReference type="Gramene" id="OIW01781">
    <property type="protein sequence ID" value="OIW01781"/>
    <property type="gene ID" value="TanjilG_03919"/>
</dbReference>
<dbReference type="EMBL" id="CM007371">
    <property type="protein sequence ID" value="OIW01781.1"/>
    <property type="molecule type" value="Genomic_DNA"/>
</dbReference>
<dbReference type="GO" id="GO:0005524">
    <property type="term" value="F:ATP binding"/>
    <property type="evidence" value="ECO:0007669"/>
    <property type="project" value="UniProtKB-KW"/>
</dbReference>
<reference evidence="3 4" key="1">
    <citation type="journal article" date="2017" name="Plant Biotechnol. J.">
        <title>A comprehensive draft genome sequence for lupin (Lupinus angustifolius), an emerging health food: insights into plant-microbe interactions and legume evolution.</title>
        <authorList>
            <person name="Hane J.K."/>
            <person name="Ming Y."/>
            <person name="Kamphuis L.G."/>
            <person name="Nelson M.N."/>
            <person name="Garg G."/>
            <person name="Atkins C.A."/>
            <person name="Bayer P.E."/>
            <person name="Bravo A."/>
            <person name="Bringans S."/>
            <person name="Cannon S."/>
            <person name="Edwards D."/>
            <person name="Foley R."/>
            <person name="Gao L.L."/>
            <person name="Harrison M.J."/>
            <person name="Huang W."/>
            <person name="Hurgobin B."/>
            <person name="Li S."/>
            <person name="Liu C.W."/>
            <person name="McGrath A."/>
            <person name="Morahan G."/>
            <person name="Murray J."/>
            <person name="Weller J."/>
            <person name="Jian J."/>
            <person name="Singh K.B."/>
        </authorList>
    </citation>
    <scope>NUCLEOTIDE SEQUENCE [LARGE SCALE GENOMIC DNA]</scope>
    <source>
        <strain evidence="4">cv. Tanjil</strain>
        <tissue evidence="3">Whole plant</tissue>
    </source>
</reference>
<dbReference type="GO" id="GO:0016301">
    <property type="term" value="F:kinase activity"/>
    <property type="evidence" value="ECO:0007669"/>
    <property type="project" value="UniProtKB-KW"/>
</dbReference>
<dbReference type="Pfam" id="PF00072">
    <property type="entry name" value="Response_reg"/>
    <property type="match status" value="1"/>
</dbReference>
<comment type="caution">
    <text evidence="1">Lacks conserved residue(s) required for the propagation of feature annotation.</text>
</comment>
<accession>A0A4P1R5R0</accession>
<evidence type="ECO:0000256" key="1">
    <source>
        <dbReference type="PROSITE-ProRule" id="PRU00169"/>
    </source>
</evidence>
<dbReference type="GO" id="GO:0038199">
    <property type="term" value="F:ethylene receptor activity"/>
    <property type="evidence" value="ECO:0007669"/>
    <property type="project" value="TreeGrafter"/>
</dbReference>
<evidence type="ECO:0000313" key="4">
    <source>
        <dbReference type="Proteomes" id="UP000188354"/>
    </source>
</evidence>
<dbReference type="PANTHER" id="PTHR24423">
    <property type="entry name" value="TWO-COMPONENT SENSOR HISTIDINE KINASE"/>
    <property type="match status" value="1"/>
</dbReference>
<dbReference type="AlphaFoldDB" id="A0A4P1R5R0"/>
<proteinExistence type="predicted"/>
<dbReference type="SUPFAM" id="SSF52172">
    <property type="entry name" value="CheY-like"/>
    <property type="match status" value="1"/>
</dbReference>
<dbReference type="GO" id="GO:0051740">
    <property type="term" value="F:ethylene binding"/>
    <property type="evidence" value="ECO:0007669"/>
    <property type="project" value="TreeGrafter"/>
</dbReference>
<gene>
    <name evidence="3" type="ORF">TanjilG_03919</name>
</gene>
<dbReference type="GO" id="GO:0046872">
    <property type="term" value="F:metal ion binding"/>
    <property type="evidence" value="ECO:0007669"/>
    <property type="project" value="UniProtKB-KW"/>
</dbReference>
<organism evidence="3 4">
    <name type="scientific">Lupinus angustifolius</name>
    <name type="common">Narrow-leaved blue lupine</name>
    <dbReference type="NCBI Taxonomy" id="3871"/>
    <lineage>
        <taxon>Eukaryota</taxon>
        <taxon>Viridiplantae</taxon>
        <taxon>Streptophyta</taxon>
        <taxon>Embryophyta</taxon>
        <taxon>Tracheophyta</taxon>
        <taxon>Spermatophyta</taxon>
        <taxon>Magnoliopsida</taxon>
        <taxon>eudicotyledons</taxon>
        <taxon>Gunneridae</taxon>
        <taxon>Pentapetalae</taxon>
        <taxon>rosids</taxon>
        <taxon>fabids</taxon>
        <taxon>Fabales</taxon>
        <taxon>Fabaceae</taxon>
        <taxon>Papilionoideae</taxon>
        <taxon>50 kb inversion clade</taxon>
        <taxon>genistoids sensu lato</taxon>
        <taxon>core genistoids</taxon>
        <taxon>Genisteae</taxon>
        <taxon>Lupinus</taxon>
    </lineage>
</organism>
<evidence type="ECO:0000259" key="2">
    <source>
        <dbReference type="PROSITE" id="PS50110"/>
    </source>
</evidence>
<dbReference type="Proteomes" id="UP000188354">
    <property type="component" value="Chromosome LG11"/>
</dbReference>